<reference evidence="10 11" key="1">
    <citation type="submission" date="2020-06" db="EMBL/GenBank/DDBJ databases">
        <authorList>
            <person name="Li R."/>
            <person name="Bekaert M."/>
        </authorList>
    </citation>
    <scope>NUCLEOTIDE SEQUENCE [LARGE SCALE GENOMIC DNA]</scope>
    <source>
        <strain evidence="11">wild</strain>
    </source>
</reference>
<dbReference type="Gene3D" id="3.40.220.10">
    <property type="entry name" value="Leucine Aminopeptidase, subunit E, domain 1"/>
    <property type="match status" value="1"/>
</dbReference>
<evidence type="ECO:0000256" key="2">
    <source>
        <dbReference type="ARBA" id="ARBA00022676"/>
    </source>
</evidence>
<feature type="compositionally biased region" description="Basic and acidic residues" evidence="7">
    <location>
        <begin position="259"/>
        <end position="283"/>
    </location>
</feature>
<dbReference type="Gene3D" id="3.30.70.330">
    <property type="match status" value="1"/>
</dbReference>
<sequence>MEVQELTKLWLSRKEKYILVIKDIPLKVTDETLCNYIEVISKVGVDHLYFHSPTNGEKVRQVALMYLKEKITDIRPVQENTTKKSLEKQVVHIDLLNNPSGIIVFDIPGEATQDELELYFERPQVAGLGAEVVRCTRHEKVQIAVLFYKSLDSALQNIFKSPHKIRGTVLRVEPYYREFHGEVIEALKEMESNGLYLTMIERKYEYESMNVRKVEESVEKRKDNVGIRTSNSSMRILSADMTDYEDDEGYQMPVGSGGGDERKDFEKQKQKKFTETTRSEHIYSEISDDDLPPVPATPRPSVKRSENANEYKEKINMDKGKIILLKIRGFSKECPACKIDLNSVDDEITFIGSQDIVMAAKLFMYECLEEAVEETKYVPKGFASILKEKSSWIKDTLKKEKIHAYCTLKDGNLLCCQAFSKPLAEKGIKTIMSYLEKVELPYNEGHFKYVNSKEWTDLVTKLKNQNKVEVEMIKDKKLIVVSGKKGDFQPAKDLIKKELNKHTEAKSEKIEIKGSKSVCFHHGMQDKLEKVKADISKRNGSLHYKHDNRKQTTVIELKGDSAIVEDKKAEISQLVTSIWQGPVDLQKISNKGNDVAIMSRSLDSSSGRKFLSTFEEKHKCGIEIERKKETHDLHPVKSLPAVHTAEKPDLQRRNTTPDFGGARPKQPQQDGHSNFSTYRIDQLEIILKEGNIVHERSGVLVNVVAAGYKFNMSRITQTFMKKCGPEFEQKYNQALTGRETPDTSGVIFTEKSPGLACKEVCHLILPKWTGDKSVLYKAVRDCLRQCSIRNHDCVAFSAVGTGQLLKYPVHEVVNCLVSEAKVTAQRSKCITKIKFVIYDSVTVGAFKERLERLSESVIYDHHRHDSSPSDSKEAIGSKDGSDKPKLTVQAISVELLAVSKAEGEKIRKTLSTEIKDTFLNEDSIKNDKIKSLSTSTWKKIIAAKKGHIWIERDNDRLTIKGEKDGVSRTKTEILQILLDDKTESPSGKNDNHQNGQKARGLHDYWFSKCDDANVPSYWKHFQGNIRQAAENFKGLFTGDKAKKVTIERDENMFRYIEQLVMKTWDKTKVGQGADAKNLSHSSIKVTKIQRVENYGLFDKYLTTKKKFYRHLAQGRKYAALEHVTGGGKKLSSGPILTAQHSKKAGLDLASHANECYLFHGTSDQVVDNIINKGLDDRLGGDKAMFGRGIYAAESSTKADQYADNASNRQSHDRKMLLMRLLLGDMYVTGKPEKFVTPPCASCLKTDCVKGHHTSFDSVVADGKWMFREFIVYRSEQCYPEYLITYDRV</sequence>
<evidence type="ECO:0000256" key="5">
    <source>
        <dbReference type="ARBA" id="ARBA00023242"/>
    </source>
</evidence>
<keyword evidence="11" id="KW-1185">Reference proteome</keyword>
<evidence type="ECO:0000256" key="6">
    <source>
        <dbReference type="RuleBase" id="RU362114"/>
    </source>
</evidence>
<gene>
    <name evidence="10" type="ORF">MCOR_9289</name>
</gene>
<evidence type="ECO:0000256" key="3">
    <source>
        <dbReference type="ARBA" id="ARBA00022679"/>
    </source>
</evidence>
<evidence type="ECO:0000256" key="4">
    <source>
        <dbReference type="ARBA" id="ARBA00023027"/>
    </source>
</evidence>
<dbReference type="Gene3D" id="3.90.228.10">
    <property type="match status" value="1"/>
</dbReference>
<dbReference type="GO" id="GO:0003950">
    <property type="term" value="F:NAD+ poly-ADP-ribosyltransferase activity"/>
    <property type="evidence" value="ECO:0007669"/>
    <property type="project" value="UniProtKB-UniRule"/>
</dbReference>
<dbReference type="Proteomes" id="UP000507470">
    <property type="component" value="Unassembled WGS sequence"/>
</dbReference>
<feature type="domain" description="PARP catalytic" evidence="8">
    <location>
        <begin position="1030"/>
        <end position="1288"/>
    </location>
</feature>
<keyword evidence="3 6" id="KW-0808">Transferase</keyword>
<comment type="subcellular location">
    <subcellularLocation>
        <location evidence="1">Nucleus</location>
    </subcellularLocation>
</comment>
<accession>A0A6J8AQN6</accession>
<dbReference type="Pfam" id="PF23085">
    <property type="entry name" value="RRM_PARP14_3"/>
    <property type="match status" value="1"/>
</dbReference>
<keyword evidence="4 6" id="KW-0520">NAD</keyword>
<dbReference type="PROSITE" id="PS51154">
    <property type="entry name" value="MACRO"/>
    <property type="match status" value="1"/>
</dbReference>
<evidence type="ECO:0000256" key="1">
    <source>
        <dbReference type="ARBA" id="ARBA00004123"/>
    </source>
</evidence>
<name>A0A6J8AQN6_MYTCO</name>
<evidence type="ECO:0000256" key="7">
    <source>
        <dbReference type="SAM" id="MobiDB-lite"/>
    </source>
</evidence>
<feature type="region of interest" description="Disordered" evidence="7">
    <location>
        <begin position="861"/>
        <end position="883"/>
    </location>
</feature>
<keyword evidence="2 6" id="KW-0328">Glycosyltransferase</keyword>
<dbReference type="InterPro" id="IPR012317">
    <property type="entry name" value="Poly(ADP-ribose)pol_cat_dom"/>
</dbReference>
<dbReference type="InterPro" id="IPR012677">
    <property type="entry name" value="Nucleotide-bd_a/b_plait_sf"/>
</dbReference>
<dbReference type="GO" id="GO:0005634">
    <property type="term" value="C:nucleus"/>
    <property type="evidence" value="ECO:0007669"/>
    <property type="project" value="UniProtKB-SubCell"/>
</dbReference>
<dbReference type="GO" id="GO:0003714">
    <property type="term" value="F:transcription corepressor activity"/>
    <property type="evidence" value="ECO:0007669"/>
    <property type="project" value="TreeGrafter"/>
</dbReference>
<dbReference type="InterPro" id="IPR052056">
    <property type="entry name" value="Mono-ARTD/PARP"/>
</dbReference>
<dbReference type="PANTHER" id="PTHR14453">
    <property type="entry name" value="PARP/ZINC FINGER CCCH TYPE DOMAIN CONTAINING PROTEIN"/>
    <property type="match status" value="1"/>
</dbReference>
<dbReference type="GO" id="GO:0005737">
    <property type="term" value="C:cytoplasm"/>
    <property type="evidence" value="ECO:0007669"/>
    <property type="project" value="TreeGrafter"/>
</dbReference>
<dbReference type="EC" id="2.4.2.-" evidence="6"/>
<feature type="region of interest" description="Disordered" evidence="7">
    <location>
        <begin position="641"/>
        <end position="674"/>
    </location>
</feature>
<organism evidence="10 11">
    <name type="scientific">Mytilus coruscus</name>
    <name type="common">Sea mussel</name>
    <dbReference type="NCBI Taxonomy" id="42192"/>
    <lineage>
        <taxon>Eukaryota</taxon>
        <taxon>Metazoa</taxon>
        <taxon>Spiralia</taxon>
        <taxon>Lophotrochozoa</taxon>
        <taxon>Mollusca</taxon>
        <taxon>Bivalvia</taxon>
        <taxon>Autobranchia</taxon>
        <taxon>Pteriomorphia</taxon>
        <taxon>Mytilida</taxon>
        <taxon>Mytiloidea</taxon>
        <taxon>Mytilidae</taxon>
        <taxon>Mytilinae</taxon>
        <taxon>Mytilus</taxon>
    </lineage>
</organism>
<dbReference type="GO" id="GO:0010629">
    <property type="term" value="P:negative regulation of gene expression"/>
    <property type="evidence" value="ECO:0007669"/>
    <property type="project" value="TreeGrafter"/>
</dbReference>
<dbReference type="SUPFAM" id="SSF56399">
    <property type="entry name" value="ADP-ribosylation"/>
    <property type="match status" value="1"/>
</dbReference>
<evidence type="ECO:0000313" key="10">
    <source>
        <dbReference type="EMBL" id="CAC5370449.1"/>
    </source>
</evidence>
<proteinExistence type="predicted"/>
<dbReference type="InterPro" id="IPR043472">
    <property type="entry name" value="Macro_dom-like"/>
</dbReference>
<keyword evidence="5" id="KW-0539">Nucleus</keyword>
<dbReference type="SUPFAM" id="SSF52949">
    <property type="entry name" value="Macro domain-like"/>
    <property type="match status" value="1"/>
</dbReference>
<evidence type="ECO:0000259" key="9">
    <source>
        <dbReference type="PROSITE" id="PS51154"/>
    </source>
</evidence>
<dbReference type="Pfam" id="PF00644">
    <property type="entry name" value="PARP"/>
    <property type="match status" value="1"/>
</dbReference>
<dbReference type="InterPro" id="IPR002589">
    <property type="entry name" value="Macro_dom"/>
</dbReference>
<dbReference type="PANTHER" id="PTHR14453:SF67">
    <property type="entry name" value="POLY [ADP-RIBOSE] POLYMERASE"/>
    <property type="match status" value="1"/>
</dbReference>
<evidence type="ECO:0000313" key="11">
    <source>
        <dbReference type="Proteomes" id="UP000507470"/>
    </source>
</evidence>
<evidence type="ECO:0000259" key="8">
    <source>
        <dbReference type="PROSITE" id="PS51059"/>
    </source>
</evidence>
<dbReference type="OrthoDB" id="411019at2759"/>
<feature type="domain" description="Macro" evidence="9">
    <location>
        <begin position="672"/>
        <end position="854"/>
    </location>
</feature>
<dbReference type="Pfam" id="PF01661">
    <property type="entry name" value="Macro"/>
    <property type="match status" value="1"/>
</dbReference>
<dbReference type="EMBL" id="CACVKT020001699">
    <property type="protein sequence ID" value="CAC5370449.1"/>
    <property type="molecule type" value="Genomic_DNA"/>
</dbReference>
<protein>
    <recommendedName>
        <fullName evidence="6">Poly [ADP-ribose] polymerase</fullName>
        <shortName evidence="6">PARP</shortName>
        <ecNumber evidence="6">2.4.2.-</ecNumber>
    </recommendedName>
</protein>
<feature type="region of interest" description="Disordered" evidence="7">
    <location>
        <begin position="247"/>
        <end position="309"/>
    </location>
</feature>
<dbReference type="PROSITE" id="PS51059">
    <property type="entry name" value="PARP_CATALYTIC"/>
    <property type="match status" value="1"/>
</dbReference>